<dbReference type="EMBL" id="CM017327">
    <property type="protein sequence ID" value="KAE8100419.1"/>
    <property type="molecule type" value="Genomic_DNA"/>
</dbReference>
<dbReference type="InterPro" id="IPR008978">
    <property type="entry name" value="HSP20-like_chaperone"/>
</dbReference>
<feature type="compositionally biased region" description="Polar residues" evidence="3">
    <location>
        <begin position="392"/>
        <end position="410"/>
    </location>
</feature>
<dbReference type="SUPFAM" id="SSF49764">
    <property type="entry name" value="HSP20-like chaperones"/>
    <property type="match status" value="1"/>
</dbReference>
<feature type="compositionally biased region" description="Basic and acidic residues" evidence="3">
    <location>
        <begin position="490"/>
        <end position="512"/>
    </location>
</feature>
<feature type="compositionally biased region" description="Basic and acidic residues" evidence="3">
    <location>
        <begin position="411"/>
        <end position="450"/>
    </location>
</feature>
<dbReference type="InterPro" id="IPR002068">
    <property type="entry name" value="A-crystallin/Hsp20_dom"/>
</dbReference>
<organism evidence="6 7">
    <name type="scientific">Carpinus fangiana</name>
    <dbReference type="NCBI Taxonomy" id="176857"/>
    <lineage>
        <taxon>Eukaryota</taxon>
        <taxon>Viridiplantae</taxon>
        <taxon>Streptophyta</taxon>
        <taxon>Embryophyta</taxon>
        <taxon>Tracheophyta</taxon>
        <taxon>Spermatophyta</taxon>
        <taxon>Magnoliopsida</taxon>
        <taxon>eudicotyledons</taxon>
        <taxon>Gunneridae</taxon>
        <taxon>Pentapetalae</taxon>
        <taxon>rosids</taxon>
        <taxon>fabids</taxon>
        <taxon>Fagales</taxon>
        <taxon>Betulaceae</taxon>
        <taxon>Carpinus</taxon>
    </lineage>
</organism>
<evidence type="ECO:0000256" key="4">
    <source>
        <dbReference type="SAM" id="Phobius"/>
    </source>
</evidence>
<dbReference type="OrthoDB" id="1920188at2759"/>
<keyword evidence="4" id="KW-0472">Membrane</keyword>
<feature type="compositionally biased region" description="Basic and acidic residues" evidence="3">
    <location>
        <begin position="208"/>
        <end position="221"/>
    </location>
</feature>
<evidence type="ECO:0000256" key="2">
    <source>
        <dbReference type="RuleBase" id="RU003616"/>
    </source>
</evidence>
<dbReference type="Gene3D" id="2.60.40.790">
    <property type="match status" value="1"/>
</dbReference>
<dbReference type="PROSITE" id="PS01031">
    <property type="entry name" value="SHSP"/>
    <property type="match status" value="1"/>
</dbReference>
<feature type="compositionally biased region" description="Basic and acidic residues" evidence="3">
    <location>
        <begin position="462"/>
        <end position="483"/>
    </location>
</feature>
<feature type="transmembrane region" description="Helical" evidence="4">
    <location>
        <begin position="528"/>
        <end position="548"/>
    </location>
</feature>
<protein>
    <recommendedName>
        <fullName evidence="5">SHSP domain-containing protein</fullName>
    </recommendedName>
</protein>
<evidence type="ECO:0000313" key="7">
    <source>
        <dbReference type="Proteomes" id="UP000327013"/>
    </source>
</evidence>
<comment type="similarity">
    <text evidence="1 2">Belongs to the small heat shock protein (HSP20) family.</text>
</comment>
<feature type="compositionally biased region" description="Basic and acidic residues" evidence="3">
    <location>
        <begin position="276"/>
        <end position="335"/>
    </location>
</feature>
<gene>
    <name evidence="6" type="ORF">FH972_018319</name>
</gene>
<evidence type="ECO:0000259" key="5">
    <source>
        <dbReference type="PROSITE" id="PS01031"/>
    </source>
</evidence>
<dbReference type="AlphaFoldDB" id="A0A5N6RQ71"/>
<feature type="compositionally biased region" description="Basic and acidic residues" evidence="3">
    <location>
        <begin position="239"/>
        <end position="267"/>
    </location>
</feature>
<keyword evidence="4" id="KW-0812">Transmembrane</keyword>
<evidence type="ECO:0000256" key="1">
    <source>
        <dbReference type="PROSITE-ProRule" id="PRU00285"/>
    </source>
</evidence>
<dbReference type="Pfam" id="PF00011">
    <property type="entry name" value="HSP20"/>
    <property type="match status" value="1"/>
</dbReference>
<evidence type="ECO:0000313" key="6">
    <source>
        <dbReference type="EMBL" id="KAE8100419.1"/>
    </source>
</evidence>
<sequence>MEIELGLKITQTRYDLASATDVRIAKDRAGPVFSSKEHDNMFILTAYLRGFKRENIEIKINEDGTRIMVGGEKPVQEMVMIGWMVYKKRVELRGFRKVFKIPDGVVLDRIKAKFDEEEAILTIVMPKREKGISGVRIEEVKEEEVERERGKPDVADAVLERGNVGMEVQEESKEPEIKITEGSERVVEKKTDRKASKKVTFVEEVLKKETTKERTQEESKEPGIQSMVEPDQIAEEEADKGGHEETKTVAEFPKEEYIGEKLPEKTAEPTMEETDGVGRGKPEAVQTDKEPKRERETREPESTITEETRQVAETPEETKKIEHHRELVGAAKHPEVATMKPTTEETWSRELPELSEQTKKQDIPKEEVQVQEKGLEEEHLHGSGRVEPSHTVVDQVSHQSEIPHQPSSHQTEVEEKGTKGEFRQAEHEMPQEPQKQEAHLDVRESKKPDQEPQQAETLPPERPVEKKHDKKEVMEREETHGVENEVQEASNERSSQEKESESSEAGKQKAPGEQETQENQLASKRCKLGVPCVVAGSALFISLMVFVIHKIRTKKDK</sequence>
<feature type="compositionally biased region" description="Basic and acidic residues" evidence="3">
    <location>
        <begin position="342"/>
        <end position="381"/>
    </location>
</feature>
<keyword evidence="7" id="KW-1185">Reference proteome</keyword>
<reference evidence="6 7" key="1">
    <citation type="submission" date="2019-06" db="EMBL/GenBank/DDBJ databases">
        <title>A chromosomal-level reference genome of Carpinus fangiana (Coryloideae, Betulaceae).</title>
        <authorList>
            <person name="Yang X."/>
            <person name="Wang Z."/>
            <person name="Zhang L."/>
            <person name="Hao G."/>
            <person name="Liu J."/>
            <person name="Yang Y."/>
        </authorList>
    </citation>
    <scope>NUCLEOTIDE SEQUENCE [LARGE SCALE GENOMIC DNA]</scope>
    <source>
        <strain evidence="6">Cfa_2016G</strain>
        <tissue evidence="6">Leaf</tissue>
    </source>
</reference>
<proteinExistence type="inferred from homology"/>
<feature type="domain" description="SHSP" evidence="5">
    <location>
        <begin position="23"/>
        <end position="143"/>
    </location>
</feature>
<evidence type="ECO:0000256" key="3">
    <source>
        <dbReference type="SAM" id="MobiDB-lite"/>
    </source>
</evidence>
<accession>A0A5N6RQ71</accession>
<feature type="region of interest" description="Disordered" evidence="3">
    <location>
        <begin position="208"/>
        <end position="525"/>
    </location>
</feature>
<dbReference type="CDD" id="cd06464">
    <property type="entry name" value="ACD_sHsps-like"/>
    <property type="match status" value="1"/>
</dbReference>
<name>A0A5N6RQ71_9ROSI</name>
<keyword evidence="4" id="KW-1133">Transmembrane helix</keyword>
<dbReference type="Proteomes" id="UP000327013">
    <property type="component" value="Chromosome 7"/>
</dbReference>